<name>A0AAD6U3Z8_9AGAR</name>
<proteinExistence type="predicted"/>
<accession>A0AAD6U3Z8</accession>
<gene>
    <name evidence="2" type="ORF">B0H15DRAFT_951699</name>
</gene>
<feature type="region of interest" description="Disordered" evidence="1">
    <location>
        <begin position="85"/>
        <end position="131"/>
    </location>
</feature>
<organism evidence="2 3">
    <name type="scientific">Mycena belliarum</name>
    <dbReference type="NCBI Taxonomy" id="1033014"/>
    <lineage>
        <taxon>Eukaryota</taxon>
        <taxon>Fungi</taxon>
        <taxon>Dikarya</taxon>
        <taxon>Basidiomycota</taxon>
        <taxon>Agaricomycotina</taxon>
        <taxon>Agaricomycetes</taxon>
        <taxon>Agaricomycetidae</taxon>
        <taxon>Agaricales</taxon>
        <taxon>Marasmiineae</taxon>
        <taxon>Mycenaceae</taxon>
        <taxon>Mycena</taxon>
    </lineage>
</organism>
<dbReference type="AlphaFoldDB" id="A0AAD6U3Z8"/>
<feature type="region of interest" description="Disordered" evidence="1">
    <location>
        <begin position="152"/>
        <end position="185"/>
    </location>
</feature>
<feature type="compositionally biased region" description="Low complexity" evidence="1">
    <location>
        <begin position="1"/>
        <end position="21"/>
    </location>
</feature>
<sequence length="290" mass="31420">MVRKSTGAEAEPSAESPASGTLKKPRARLTPEEKAARHLKSVREYYQRNPALKEKNRLRAAERRAAVKARRRKWDPVKVAAHLSDDSRSCHHTPGFSDPRAANTVVPSHRGSINNDVDPERPSEAHGAVGTSPLLTPMEAIACDALATLAQGGAGPPHADPSTLASVDPVHNELPGGRELSPAGRIDLRRLPSGVTPLSFAQDRELASGALILTPVQIAQIHVAELNSAALTPPTEAEKRRWAEVGEVGGMLVPYFSYAQQQAVCHWRVPVYGAMLKERRRQRIEALGLL</sequence>
<feature type="compositionally biased region" description="Basic and acidic residues" evidence="1">
    <location>
        <begin position="29"/>
        <end position="50"/>
    </location>
</feature>
<feature type="region of interest" description="Disordered" evidence="1">
    <location>
        <begin position="1"/>
        <end position="50"/>
    </location>
</feature>
<dbReference type="Proteomes" id="UP001222325">
    <property type="component" value="Unassembled WGS sequence"/>
</dbReference>
<keyword evidence="3" id="KW-1185">Reference proteome</keyword>
<dbReference type="EMBL" id="JARJCN010000039">
    <property type="protein sequence ID" value="KAJ7083945.1"/>
    <property type="molecule type" value="Genomic_DNA"/>
</dbReference>
<reference evidence="2" key="1">
    <citation type="submission" date="2023-03" db="EMBL/GenBank/DDBJ databases">
        <title>Massive genome expansion in bonnet fungi (Mycena s.s.) driven by repeated elements and novel gene families across ecological guilds.</title>
        <authorList>
            <consortium name="Lawrence Berkeley National Laboratory"/>
            <person name="Harder C.B."/>
            <person name="Miyauchi S."/>
            <person name="Viragh M."/>
            <person name="Kuo A."/>
            <person name="Thoen E."/>
            <person name="Andreopoulos B."/>
            <person name="Lu D."/>
            <person name="Skrede I."/>
            <person name="Drula E."/>
            <person name="Henrissat B."/>
            <person name="Morin E."/>
            <person name="Kohler A."/>
            <person name="Barry K."/>
            <person name="LaButti K."/>
            <person name="Morin E."/>
            <person name="Salamov A."/>
            <person name="Lipzen A."/>
            <person name="Mereny Z."/>
            <person name="Hegedus B."/>
            <person name="Baldrian P."/>
            <person name="Stursova M."/>
            <person name="Weitz H."/>
            <person name="Taylor A."/>
            <person name="Grigoriev I.V."/>
            <person name="Nagy L.G."/>
            <person name="Martin F."/>
            <person name="Kauserud H."/>
        </authorList>
    </citation>
    <scope>NUCLEOTIDE SEQUENCE</scope>
    <source>
        <strain evidence="2">CBHHK173m</strain>
    </source>
</reference>
<evidence type="ECO:0000313" key="3">
    <source>
        <dbReference type="Proteomes" id="UP001222325"/>
    </source>
</evidence>
<protein>
    <submittedName>
        <fullName evidence="2">Uncharacterized protein</fullName>
    </submittedName>
</protein>
<evidence type="ECO:0000313" key="2">
    <source>
        <dbReference type="EMBL" id="KAJ7083945.1"/>
    </source>
</evidence>
<comment type="caution">
    <text evidence="2">The sequence shown here is derived from an EMBL/GenBank/DDBJ whole genome shotgun (WGS) entry which is preliminary data.</text>
</comment>
<evidence type="ECO:0000256" key="1">
    <source>
        <dbReference type="SAM" id="MobiDB-lite"/>
    </source>
</evidence>